<gene>
    <name evidence="1" type="ORF">EVAR_44459_1</name>
</gene>
<sequence>MQRSYHVEIDSFCLSFWEIDVQNGEVAGAAVSPIISDGPSLDLSVLLKEIRKQARRQEDLCNLLEIEAVRHEYHPERIQKITLREKQEKGFPPAVLSMRGSPPY</sequence>
<dbReference type="EMBL" id="BGZK01000582">
    <property type="protein sequence ID" value="GBP51484.1"/>
    <property type="molecule type" value="Genomic_DNA"/>
</dbReference>
<dbReference type="Proteomes" id="UP000299102">
    <property type="component" value="Unassembled WGS sequence"/>
</dbReference>
<evidence type="ECO:0000313" key="1">
    <source>
        <dbReference type="EMBL" id="GBP51484.1"/>
    </source>
</evidence>
<dbReference type="AlphaFoldDB" id="A0A4C1WMY5"/>
<comment type="caution">
    <text evidence="1">The sequence shown here is derived from an EMBL/GenBank/DDBJ whole genome shotgun (WGS) entry which is preliminary data.</text>
</comment>
<evidence type="ECO:0000313" key="2">
    <source>
        <dbReference type="Proteomes" id="UP000299102"/>
    </source>
</evidence>
<organism evidence="1 2">
    <name type="scientific">Eumeta variegata</name>
    <name type="common">Bagworm moth</name>
    <name type="synonym">Eumeta japonica</name>
    <dbReference type="NCBI Taxonomy" id="151549"/>
    <lineage>
        <taxon>Eukaryota</taxon>
        <taxon>Metazoa</taxon>
        <taxon>Ecdysozoa</taxon>
        <taxon>Arthropoda</taxon>
        <taxon>Hexapoda</taxon>
        <taxon>Insecta</taxon>
        <taxon>Pterygota</taxon>
        <taxon>Neoptera</taxon>
        <taxon>Endopterygota</taxon>
        <taxon>Lepidoptera</taxon>
        <taxon>Glossata</taxon>
        <taxon>Ditrysia</taxon>
        <taxon>Tineoidea</taxon>
        <taxon>Psychidae</taxon>
        <taxon>Oiketicinae</taxon>
        <taxon>Eumeta</taxon>
    </lineage>
</organism>
<proteinExistence type="predicted"/>
<reference evidence="1 2" key="1">
    <citation type="journal article" date="2019" name="Commun. Biol.">
        <title>The bagworm genome reveals a unique fibroin gene that provides high tensile strength.</title>
        <authorList>
            <person name="Kono N."/>
            <person name="Nakamura H."/>
            <person name="Ohtoshi R."/>
            <person name="Tomita M."/>
            <person name="Numata K."/>
            <person name="Arakawa K."/>
        </authorList>
    </citation>
    <scope>NUCLEOTIDE SEQUENCE [LARGE SCALE GENOMIC DNA]</scope>
</reference>
<protein>
    <submittedName>
        <fullName evidence="1">Uncharacterized protein</fullName>
    </submittedName>
</protein>
<keyword evidence="2" id="KW-1185">Reference proteome</keyword>
<accession>A0A4C1WMY5</accession>
<name>A0A4C1WMY5_EUMVA</name>